<evidence type="ECO:0000256" key="3">
    <source>
        <dbReference type="ARBA" id="ARBA00022630"/>
    </source>
</evidence>
<evidence type="ECO:0000313" key="11">
    <source>
        <dbReference type="Proteomes" id="UP000038010"/>
    </source>
</evidence>
<dbReference type="GO" id="GO:0033539">
    <property type="term" value="P:fatty acid beta-oxidation using acyl-CoA dehydrogenase"/>
    <property type="evidence" value="ECO:0007669"/>
    <property type="project" value="TreeGrafter"/>
</dbReference>
<organism evidence="10 11">
    <name type="scientific">Cyphellophora attinorum</name>
    <dbReference type="NCBI Taxonomy" id="1664694"/>
    <lineage>
        <taxon>Eukaryota</taxon>
        <taxon>Fungi</taxon>
        <taxon>Dikarya</taxon>
        <taxon>Ascomycota</taxon>
        <taxon>Pezizomycotina</taxon>
        <taxon>Eurotiomycetes</taxon>
        <taxon>Chaetothyriomycetidae</taxon>
        <taxon>Chaetothyriales</taxon>
        <taxon>Cyphellophoraceae</taxon>
        <taxon>Cyphellophora</taxon>
    </lineage>
</organism>
<evidence type="ECO:0000256" key="5">
    <source>
        <dbReference type="ARBA" id="ARBA00023002"/>
    </source>
</evidence>
<dbReference type="Proteomes" id="UP000038010">
    <property type="component" value="Unassembled WGS sequence"/>
</dbReference>
<feature type="domain" description="Acyl-CoA dehydrogenase/oxidase N-terminal" evidence="9">
    <location>
        <begin position="28"/>
        <end position="151"/>
    </location>
</feature>
<dbReference type="Gene3D" id="1.20.140.10">
    <property type="entry name" value="Butyryl-CoA Dehydrogenase, subunit A, domain 3"/>
    <property type="match status" value="1"/>
</dbReference>
<dbReference type="InterPro" id="IPR036250">
    <property type="entry name" value="AcylCo_DH-like_C"/>
</dbReference>
<dbReference type="Pfam" id="PF00441">
    <property type="entry name" value="Acyl-CoA_dh_1"/>
    <property type="match status" value="1"/>
</dbReference>
<dbReference type="InterPro" id="IPR009100">
    <property type="entry name" value="AcylCoA_DH/oxidase_NM_dom_sf"/>
</dbReference>
<evidence type="ECO:0000259" key="7">
    <source>
        <dbReference type="Pfam" id="PF00441"/>
    </source>
</evidence>
<keyword evidence="3 6" id="KW-0285">Flavoprotein</keyword>
<dbReference type="OrthoDB" id="10254877at2759"/>
<dbReference type="EMBL" id="LFJN01000002">
    <property type="protein sequence ID" value="KPI45015.1"/>
    <property type="molecule type" value="Genomic_DNA"/>
</dbReference>
<comment type="cofactor">
    <cofactor evidence="1 6">
        <name>FAD</name>
        <dbReference type="ChEBI" id="CHEBI:57692"/>
    </cofactor>
</comment>
<dbReference type="SUPFAM" id="SSF56645">
    <property type="entry name" value="Acyl-CoA dehydrogenase NM domain-like"/>
    <property type="match status" value="1"/>
</dbReference>
<dbReference type="VEuPathDB" id="FungiDB:AB675_2370"/>
<feature type="domain" description="Acyl-CoA dehydrogenase/oxidase C-terminal" evidence="7">
    <location>
        <begin position="262"/>
        <end position="418"/>
    </location>
</feature>
<evidence type="ECO:0000256" key="2">
    <source>
        <dbReference type="ARBA" id="ARBA00009347"/>
    </source>
</evidence>
<reference evidence="10 11" key="1">
    <citation type="submission" date="2015-06" db="EMBL/GenBank/DDBJ databases">
        <title>Draft genome of the ant-associated black yeast Phialophora attae CBS 131958.</title>
        <authorList>
            <person name="Moreno L.F."/>
            <person name="Stielow B.J."/>
            <person name="de Hoog S."/>
            <person name="Vicente V.A."/>
            <person name="Weiss V.A."/>
            <person name="de Vries M."/>
            <person name="Cruz L.M."/>
            <person name="Souza E.M."/>
        </authorList>
    </citation>
    <scope>NUCLEOTIDE SEQUENCE [LARGE SCALE GENOMIC DNA]</scope>
    <source>
        <strain evidence="10 11">CBS 131958</strain>
    </source>
</reference>
<dbReference type="InterPro" id="IPR046373">
    <property type="entry name" value="Acyl-CoA_Oxase/DH_mid-dom_sf"/>
</dbReference>
<comment type="similarity">
    <text evidence="2 6">Belongs to the acyl-CoA dehydrogenase family.</text>
</comment>
<dbReference type="PANTHER" id="PTHR48083">
    <property type="entry name" value="MEDIUM-CHAIN SPECIFIC ACYL-COA DEHYDROGENASE, MITOCHONDRIAL-RELATED"/>
    <property type="match status" value="1"/>
</dbReference>
<gene>
    <name evidence="10" type="ORF">AB675_2370</name>
</gene>
<dbReference type="RefSeq" id="XP_018004978.1">
    <property type="nucleotide sequence ID" value="XM_018142337.1"/>
</dbReference>
<dbReference type="InterPro" id="IPR037069">
    <property type="entry name" value="AcylCoA_DH/ox_N_sf"/>
</dbReference>
<dbReference type="GeneID" id="28734217"/>
<name>A0A0N1P3D9_9EURO</name>
<proteinExistence type="inferred from homology"/>
<keyword evidence="11" id="KW-1185">Reference proteome</keyword>
<protein>
    <submittedName>
        <fullName evidence="10">Long-chain specific acyl-CoA dehydrogenase, mitochondrial</fullName>
    </submittedName>
</protein>
<evidence type="ECO:0000256" key="4">
    <source>
        <dbReference type="ARBA" id="ARBA00022827"/>
    </source>
</evidence>
<dbReference type="InterPro" id="IPR050741">
    <property type="entry name" value="Acyl-CoA_dehydrogenase"/>
</dbReference>
<sequence>MTSEQFGSTLPWAEPAWYTGRPSPYYKESHRHLRKTVREWVETNVVPHVESWDAAGEVPKSVYAQCARDGLLAPAAAGREIPEDWRSYPIIGGIKPEEWDGFHDLVFWDELYRGGAISSIFVGLTVGAPPLRLYGSPFLKEKILPDILNGKTRICLAITEPAAGSDVRNLTTTAEKTPDGKHYIVNGEKKWITNGIFSDFFMAAVRTGGAGAEGISFLLIPRHSEGVKCRKIEIGAGRLSATTYITFEDVKVDASYLVGKENGGFGLIMGNFNHERIWIAFQALRGARLCLEDTWAWAMKREVFGKPLIEQPVVRHKFGLMGKKVEELHAWIEQLVYELDHMSHEEGNKRLGGTTALLKVEAGMTGKYVADECVKIFGGLGLTKTGQGARVEAISRGVIGLIVPGGSEDVMIDLGVREALKQSKTMSKAKASRL</sequence>
<dbReference type="SUPFAM" id="SSF47203">
    <property type="entry name" value="Acyl-CoA dehydrogenase C-terminal domain-like"/>
    <property type="match status" value="1"/>
</dbReference>
<evidence type="ECO:0000259" key="8">
    <source>
        <dbReference type="Pfam" id="PF02770"/>
    </source>
</evidence>
<dbReference type="Gene3D" id="2.40.110.10">
    <property type="entry name" value="Butyryl-CoA Dehydrogenase, subunit A, domain 2"/>
    <property type="match status" value="1"/>
</dbReference>
<accession>A0A0N1P3D9</accession>
<dbReference type="Pfam" id="PF02771">
    <property type="entry name" value="Acyl-CoA_dh_N"/>
    <property type="match status" value="1"/>
</dbReference>
<dbReference type="GO" id="GO:0003995">
    <property type="term" value="F:acyl-CoA dehydrogenase activity"/>
    <property type="evidence" value="ECO:0007669"/>
    <property type="project" value="TreeGrafter"/>
</dbReference>
<dbReference type="STRING" id="1664694.A0A0N1P3D9"/>
<dbReference type="GO" id="GO:0005737">
    <property type="term" value="C:cytoplasm"/>
    <property type="evidence" value="ECO:0007669"/>
    <property type="project" value="TreeGrafter"/>
</dbReference>
<evidence type="ECO:0000256" key="6">
    <source>
        <dbReference type="RuleBase" id="RU362125"/>
    </source>
</evidence>
<keyword evidence="4 6" id="KW-0274">FAD</keyword>
<dbReference type="InterPro" id="IPR009075">
    <property type="entry name" value="AcylCo_DH/oxidase_C"/>
</dbReference>
<keyword evidence="5 6" id="KW-0560">Oxidoreductase</keyword>
<comment type="caution">
    <text evidence="10">The sequence shown here is derived from an EMBL/GenBank/DDBJ whole genome shotgun (WGS) entry which is preliminary data.</text>
</comment>
<evidence type="ECO:0000313" key="10">
    <source>
        <dbReference type="EMBL" id="KPI45015.1"/>
    </source>
</evidence>
<evidence type="ECO:0000256" key="1">
    <source>
        <dbReference type="ARBA" id="ARBA00001974"/>
    </source>
</evidence>
<dbReference type="AlphaFoldDB" id="A0A0N1P3D9"/>
<dbReference type="GO" id="GO:0050660">
    <property type="term" value="F:flavin adenine dinucleotide binding"/>
    <property type="evidence" value="ECO:0007669"/>
    <property type="project" value="InterPro"/>
</dbReference>
<evidence type="ECO:0000259" key="9">
    <source>
        <dbReference type="Pfam" id="PF02771"/>
    </source>
</evidence>
<dbReference type="Gene3D" id="1.10.540.10">
    <property type="entry name" value="Acyl-CoA dehydrogenase/oxidase, N-terminal domain"/>
    <property type="match status" value="1"/>
</dbReference>
<dbReference type="InterPro" id="IPR013786">
    <property type="entry name" value="AcylCoA_DH/ox_N"/>
</dbReference>
<dbReference type="PANTHER" id="PTHR48083:SF28">
    <property type="entry name" value="ACYL-COA DEHYDROGENASE FAMILY PROTEIN (AFU_ORTHOLOGUE AFUA_6G10880)-RELATED"/>
    <property type="match status" value="1"/>
</dbReference>
<feature type="domain" description="Acyl-CoA oxidase/dehydrogenase middle" evidence="8">
    <location>
        <begin position="155"/>
        <end position="250"/>
    </location>
</feature>
<dbReference type="InterPro" id="IPR006091">
    <property type="entry name" value="Acyl-CoA_Oxase/DH_mid-dom"/>
</dbReference>
<dbReference type="Pfam" id="PF02770">
    <property type="entry name" value="Acyl-CoA_dh_M"/>
    <property type="match status" value="1"/>
</dbReference>